<dbReference type="Proteomes" id="UP000294619">
    <property type="component" value="Unassembled WGS sequence"/>
</dbReference>
<sequence>MMEIILGCGAQVRVTRNGVYYQAEEVLFGQGKEISDQICKPIADFEALVAMLCIFALTTYEKLTVLEMWEVIRDTARALKEYHELNSEYLANLEQGC</sequence>
<evidence type="ECO:0000313" key="1">
    <source>
        <dbReference type="EMBL" id="TCV87230.1"/>
    </source>
</evidence>
<comment type="caution">
    <text evidence="1">The sequence shown here is derived from an EMBL/GenBank/DDBJ whole genome shotgun (WGS) entry which is preliminary data.</text>
</comment>
<dbReference type="AlphaFoldDB" id="A0A4R3Y612"/>
<dbReference type="Proteomes" id="UP000305526">
    <property type="component" value="Unassembled WGS sequence"/>
</dbReference>
<proteinExistence type="predicted"/>
<organism evidence="1 3">
    <name type="scientific">Testudinibacter aquarius</name>
    <dbReference type="NCBI Taxonomy" id="1524974"/>
    <lineage>
        <taxon>Bacteria</taxon>
        <taxon>Pseudomonadati</taxon>
        <taxon>Pseudomonadota</taxon>
        <taxon>Gammaproteobacteria</taxon>
        <taxon>Pasteurellales</taxon>
        <taxon>Pasteurellaceae</taxon>
        <taxon>Testudinibacter</taxon>
    </lineage>
</organism>
<reference evidence="1 3" key="1">
    <citation type="submission" date="2019-03" db="EMBL/GenBank/DDBJ databases">
        <title>Genomic Encyclopedia of Type Strains, Phase IV (KMG-IV): sequencing the most valuable type-strain genomes for metagenomic binning, comparative biology and taxonomic classification.</title>
        <authorList>
            <person name="Goeker M."/>
        </authorList>
    </citation>
    <scope>NUCLEOTIDE SEQUENCE [LARGE SCALE GENOMIC DNA]</scope>
    <source>
        <strain evidence="1 3">DSM 28140</strain>
    </source>
</reference>
<dbReference type="RefSeq" id="WP_132966704.1">
    <property type="nucleotide sequence ID" value="NZ_LEKL01000064.1"/>
</dbReference>
<protein>
    <recommendedName>
        <fullName evidence="5">Cell division protein ZapA</fullName>
    </recommendedName>
</protein>
<evidence type="ECO:0008006" key="5">
    <source>
        <dbReference type="Google" id="ProtNLM"/>
    </source>
</evidence>
<gene>
    <name evidence="1" type="ORF">EDC16_105149</name>
    <name evidence="2" type="ORF">FHQ21_08210</name>
</gene>
<name>A0A4R3Y612_9PAST</name>
<evidence type="ECO:0000313" key="4">
    <source>
        <dbReference type="Proteomes" id="UP000305526"/>
    </source>
</evidence>
<dbReference type="EMBL" id="SMCP01000005">
    <property type="protein sequence ID" value="TCV87230.1"/>
    <property type="molecule type" value="Genomic_DNA"/>
</dbReference>
<evidence type="ECO:0000313" key="3">
    <source>
        <dbReference type="Proteomes" id="UP000294619"/>
    </source>
</evidence>
<reference evidence="2 4" key="2">
    <citation type="submission" date="2019-05" db="EMBL/GenBank/DDBJ databases">
        <title>Pasteurellaceae isolates from reptiles.</title>
        <authorList>
            <person name="Bojesen A.M."/>
            <person name="Lund E."/>
        </authorList>
    </citation>
    <scope>NUCLEOTIDE SEQUENCE [LARGE SCALE GENOMIC DNA]</scope>
    <source>
        <strain evidence="2 4">ELNT2x</strain>
    </source>
</reference>
<evidence type="ECO:0000313" key="2">
    <source>
        <dbReference type="EMBL" id="TNG91273.1"/>
    </source>
</evidence>
<keyword evidence="4" id="KW-1185">Reference proteome</keyword>
<dbReference type="EMBL" id="VDGV01000070">
    <property type="protein sequence ID" value="TNG91273.1"/>
    <property type="molecule type" value="Genomic_DNA"/>
</dbReference>
<accession>A0A4R3Y612</accession>